<evidence type="ECO:0000313" key="1">
    <source>
        <dbReference type="EMBL" id="MBP2382499.1"/>
    </source>
</evidence>
<reference evidence="1 2" key="1">
    <citation type="submission" date="2021-03" db="EMBL/GenBank/DDBJ databases">
        <title>Sequencing the genomes of 1000 actinobacteria strains.</title>
        <authorList>
            <person name="Klenk H.-P."/>
        </authorList>
    </citation>
    <scope>NUCLEOTIDE SEQUENCE [LARGE SCALE GENOMIC DNA]</scope>
    <source>
        <strain evidence="1 2">DSM 14566</strain>
    </source>
</reference>
<dbReference type="RefSeq" id="WP_209902389.1">
    <property type="nucleotide sequence ID" value="NZ_BAAAJW010000033.1"/>
</dbReference>
<evidence type="ECO:0000313" key="2">
    <source>
        <dbReference type="Proteomes" id="UP001519290"/>
    </source>
</evidence>
<protein>
    <submittedName>
        <fullName evidence="1">Chloramphenicol 3-O-phosphotransferase</fullName>
    </submittedName>
</protein>
<organism evidence="1 2">
    <name type="scientific">Brachybacterium sacelli</name>
    <dbReference type="NCBI Taxonomy" id="173364"/>
    <lineage>
        <taxon>Bacteria</taxon>
        <taxon>Bacillati</taxon>
        <taxon>Actinomycetota</taxon>
        <taxon>Actinomycetes</taxon>
        <taxon>Micrococcales</taxon>
        <taxon>Dermabacteraceae</taxon>
        <taxon>Brachybacterium</taxon>
    </lineage>
</organism>
<dbReference type="Gene3D" id="3.40.50.300">
    <property type="entry name" value="P-loop containing nucleotide triphosphate hydrolases"/>
    <property type="match status" value="1"/>
</dbReference>
<accession>A0ABS4X214</accession>
<keyword evidence="2" id="KW-1185">Reference proteome</keyword>
<dbReference type="EMBL" id="JAGIOD010000001">
    <property type="protein sequence ID" value="MBP2382499.1"/>
    <property type="molecule type" value="Genomic_DNA"/>
</dbReference>
<dbReference type="InterPro" id="IPR027417">
    <property type="entry name" value="P-loop_NTPase"/>
</dbReference>
<name>A0ABS4X214_9MICO</name>
<comment type="caution">
    <text evidence="1">The sequence shown here is derived from an EMBL/GenBank/DDBJ whole genome shotgun (WGS) entry which is preliminary data.</text>
</comment>
<sequence>MSVSDVIILTGPPGAGKSTTARALAASYPWSVHLHTDDFWHFIASGAIPPYLPESDSQNQTVMQVIRGAASIYAAGGFLTIIDGIIGPWMLGHFRDTEQTLDPSRVHYVVLRPSRDETLRRAQSRTTPDALVDEKPIVSLWAQFSDLGELEDHVIDTTKQELPETLVAVRSAIADKRFILSAASLN</sequence>
<dbReference type="Pfam" id="PF13238">
    <property type="entry name" value="AAA_18"/>
    <property type="match status" value="1"/>
</dbReference>
<dbReference type="SUPFAM" id="SSF52540">
    <property type="entry name" value="P-loop containing nucleoside triphosphate hydrolases"/>
    <property type="match status" value="1"/>
</dbReference>
<proteinExistence type="predicted"/>
<dbReference type="Proteomes" id="UP001519290">
    <property type="component" value="Unassembled WGS sequence"/>
</dbReference>
<gene>
    <name evidence="1" type="ORF">JOF43_002456</name>
</gene>